<evidence type="ECO:0000256" key="5">
    <source>
        <dbReference type="ARBA" id="ARBA00022600"/>
    </source>
</evidence>
<dbReference type="GO" id="GO:0005829">
    <property type="term" value="C:cytosol"/>
    <property type="evidence" value="ECO:0007669"/>
    <property type="project" value="TreeGrafter"/>
</dbReference>
<dbReference type="NCBIfam" id="NF008967">
    <property type="entry name" value="PRK12313.1"/>
    <property type="match status" value="1"/>
</dbReference>
<evidence type="ECO:0000256" key="4">
    <source>
        <dbReference type="ARBA" id="ARBA00009000"/>
    </source>
</evidence>
<dbReference type="EC" id="2.4.1.18" evidence="10"/>
<dbReference type="InterPro" id="IPR044143">
    <property type="entry name" value="GlgB_N_E_set_prok"/>
</dbReference>
<dbReference type="FunFam" id="2.60.40.10:FF:000169">
    <property type="entry name" value="1,4-alpha-glucan branching enzyme GlgB"/>
    <property type="match status" value="1"/>
</dbReference>
<keyword evidence="9 10" id="KW-0119">Carbohydrate metabolism</keyword>
<reference evidence="13" key="1">
    <citation type="journal article" date="2021" name="PeerJ">
        <title>Extensive microbial diversity within the chicken gut microbiome revealed by metagenomics and culture.</title>
        <authorList>
            <person name="Gilroy R."/>
            <person name="Ravi A."/>
            <person name="Getino M."/>
            <person name="Pursley I."/>
            <person name="Horton D.L."/>
            <person name="Alikhan N.F."/>
            <person name="Baker D."/>
            <person name="Gharbi K."/>
            <person name="Hall N."/>
            <person name="Watson M."/>
            <person name="Adriaenssens E.M."/>
            <person name="Foster-Nyarko E."/>
            <person name="Jarju S."/>
            <person name="Secka A."/>
            <person name="Antonio M."/>
            <person name="Oren A."/>
            <person name="Chaudhuri R.R."/>
            <person name="La Ragione R."/>
            <person name="Hildebrand F."/>
            <person name="Pallen M.J."/>
        </authorList>
    </citation>
    <scope>NUCLEOTIDE SEQUENCE</scope>
    <source>
        <strain evidence="13">CHK192-9172</strain>
    </source>
</reference>
<dbReference type="InterPro" id="IPR013780">
    <property type="entry name" value="Glyco_hydro_b"/>
</dbReference>
<evidence type="ECO:0000313" key="14">
    <source>
        <dbReference type="Proteomes" id="UP000824024"/>
    </source>
</evidence>
<dbReference type="Pfam" id="PF00128">
    <property type="entry name" value="Alpha-amylase"/>
    <property type="match status" value="2"/>
</dbReference>
<dbReference type="GO" id="GO:0004553">
    <property type="term" value="F:hydrolase activity, hydrolyzing O-glycosyl compounds"/>
    <property type="evidence" value="ECO:0007669"/>
    <property type="project" value="InterPro"/>
</dbReference>
<dbReference type="CDD" id="cd11322">
    <property type="entry name" value="AmyAc_Glg_BE"/>
    <property type="match status" value="1"/>
</dbReference>
<dbReference type="Gene3D" id="2.60.40.1180">
    <property type="entry name" value="Golgi alpha-mannosidase II"/>
    <property type="match status" value="1"/>
</dbReference>
<dbReference type="InterPro" id="IPR006048">
    <property type="entry name" value="A-amylase/branching_C"/>
</dbReference>
<dbReference type="Pfam" id="PF02806">
    <property type="entry name" value="Alpha-amylase_C"/>
    <property type="match status" value="1"/>
</dbReference>
<comment type="function">
    <text evidence="2 10">Catalyzes the formation of the alpha-1,6-glucosidic linkages in glycogen by scission of a 1,4-alpha-linked oligosaccharide from growing alpha-1,4-glucan chains and the subsequent attachment of the oligosaccharide to the alpha-1,6 position.</text>
</comment>
<dbReference type="GO" id="GO:0005978">
    <property type="term" value="P:glycogen biosynthetic process"/>
    <property type="evidence" value="ECO:0007669"/>
    <property type="project" value="UniProtKB-UniRule"/>
</dbReference>
<evidence type="ECO:0000256" key="11">
    <source>
        <dbReference type="PIRSR" id="PIRSR000463-1"/>
    </source>
</evidence>
<evidence type="ECO:0000256" key="8">
    <source>
        <dbReference type="ARBA" id="ARBA00023056"/>
    </source>
</evidence>
<dbReference type="PANTHER" id="PTHR43651:SF3">
    <property type="entry name" value="1,4-ALPHA-GLUCAN-BRANCHING ENZYME"/>
    <property type="match status" value="1"/>
</dbReference>
<dbReference type="GO" id="GO:0043169">
    <property type="term" value="F:cation binding"/>
    <property type="evidence" value="ECO:0007669"/>
    <property type="project" value="InterPro"/>
</dbReference>
<dbReference type="HAMAP" id="MF_00685">
    <property type="entry name" value="GlgB"/>
    <property type="match status" value="1"/>
</dbReference>
<dbReference type="GO" id="GO:0003844">
    <property type="term" value="F:1,4-alpha-glucan branching enzyme activity"/>
    <property type="evidence" value="ECO:0007669"/>
    <property type="project" value="UniProtKB-UniRule"/>
</dbReference>
<dbReference type="NCBIfam" id="NF003811">
    <property type="entry name" value="PRK05402.1"/>
    <property type="match status" value="1"/>
</dbReference>
<dbReference type="InterPro" id="IPR006047">
    <property type="entry name" value="GH13_cat_dom"/>
</dbReference>
<dbReference type="SUPFAM" id="SSF51445">
    <property type="entry name" value="(Trans)glycosidases"/>
    <property type="match status" value="1"/>
</dbReference>
<organism evidence="13 14">
    <name type="scientific">Candidatus Eubacterium avistercoris</name>
    <dbReference type="NCBI Taxonomy" id="2838567"/>
    <lineage>
        <taxon>Bacteria</taxon>
        <taxon>Bacillati</taxon>
        <taxon>Bacillota</taxon>
        <taxon>Clostridia</taxon>
        <taxon>Eubacteriales</taxon>
        <taxon>Eubacteriaceae</taxon>
        <taxon>Eubacterium</taxon>
    </lineage>
</organism>
<dbReference type="Proteomes" id="UP000824024">
    <property type="component" value="Unassembled WGS sequence"/>
</dbReference>
<dbReference type="InterPro" id="IPR004193">
    <property type="entry name" value="Glyco_hydro_13_N"/>
</dbReference>
<sequence>MGNVTKYDMYLFGQGTHYDIYKKLGSHPGKRGKKTGVYFDVWAPNAKNVWVIGTFNDWDETKTPMKRLEPNGIYEAFVPEAKEGDLYKYLIETKDGRMLYKADPYANYAELRPGTASRIRDISDIKWTDSAWMEKRKANPNVYEQPMAIYEVHPGSWKRHPGREDDGFYTYRELAPALTEYVREMGYTHVELMGIAEYPFDGSWGYQVTGYYAPTSRYGTPEDFAYLVNYLHRHKIGVILDWVPAHFPRDAHGLAEFDGSCLYEYADPRKGEHPDWGTKIFDYGKNEVKNFLIGSALFWVEKFHVDGLRVDAVASMLYLDYGKQDGQWVANEYGENKNLDAIEFFRHINTLITGRNPGVMMIAEESTAWPMVTGPAKDGGLNFTYKWNMGWMHDFLDYMKLDPYFRKYNHNKMTFAMSYNYSEKYILVLSHDEVVHLKCSMINKMPGEMEDKFKNLKVGYAFMMGHPGKKLLFMGQDIAQLREWSEERELDWYLLEQPEHRELQEFVKELLTIYRKYPAMYSLDDKYEGFEWVNANDGDRSIYSFIRHGKTGRNNLLFVCNFTPVPRPDYRVGVPKKKQYTLILDSDDPRFGGCGAEKPAVYKSEKSECDGRPFSFAYELPAYGVAVFKF</sequence>
<dbReference type="SMART" id="SM00642">
    <property type="entry name" value="Aamy"/>
    <property type="match status" value="1"/>
</dbReference>
<feature type="domain" description="Glycosyl hydrolase family 13 catalytic" evidence="12">
    <location>
        <begin position="151"/>
        <end position="500"/>
    </location>
</feature>
<evidence type="ECO:0000256" key="1">
    <source>
        <dbReference type="ARBA" id="ARBA00000826"/>
    </source>
</evidence>
<dbReference type="InterPro" id="IPR006407">
    <property type="entry name" value="GlgB"/>
</dbReference>
<dbReference type="EMBL" id="DXCH01000180">
    <property type="protein sequence ID" value="HIZ07546.1"/>
    <property type="molecule type" value="Genomic_DNA"/>
</dbReference>
<dbReference type="PIRSF" id="PIRSF000463">
    <property type="entry name" value="GlgB"/>
    <property type="match status" value="1"/>
</dbReference>
<dbReference type="InterPro" id="IPR017853">
    <property type="entry name" value="GH"/>
</dbReference>
<evidence type="ECO:0000256" key="9">
    <source>
        <dbReference type="ARBA" id="ARBA00023277"/>
    </source>
</evidence>
<proteinExistence type="inferred from homology"/>
<keyword evidence="7 10" id="KW-0808">Transferase</keyword>
<evidence type="ECO:0000259" key="12">
    <source>
        <dbReference type="SMART" id="SM00642"/>
    </source>
</evidence>
<dbReference type="CDD" id="cd02855">
    <property type="entry name" value="E_set_GBE_prok_N"/>
    <property type="match status" value="1"/>
</dbReference>
<comment type="caution">
    <text evidence="13">The sequence shown here is derived from an EMBL/GenBank/DDBJ whole genome shotgun (WGS) entry which is preliminary data.</text>
</comment>
<name>A0A9D2D2Q9_9FIRM</name>
<accession>A0A9D2D2Q9</accession>
<evidence type="ECO:0000256" key="3">
    <source>
        <dbReference type="ARBA" id="ARBA00004964"/>
    </source>
</evidence>
<dbReference type="SUPFAM" id="SSF51011">
    <property type="entry name" value="Glycosyl hydrolase domain"/>
    <property type="match status" value="1"/>
</dbReference>
<dbReference type="Pfam" id="PF02922">
    <property type="entry name" value="CBM_48"/>
    <property type="match status" value="1"/>
</dbReference>
<dbReference type="FunFam" id="3.20.20.80:FF:000003">
    <property type="entry name" value="1,4-alpha-glucan branching enzyme GlgB"/>
    <property type="match status" value="1"/>
</dbReference>
<gene>
    <name evidence="10 13" type="primary">glgB</name>
    <name evidence="13" type="ORF">IAA08_06390</name>
</gene>
<dbReference type="NCBIfam" id="TIGR01515">
    <property type="entry name" value="branching_enzym"/>
    <property type="match status" value="1"/>
</dbReference>
<dbReference type="InterPro" id="IPR013783">
    <property type="entry name" value="Ig-like_fold"/>
</dbReference>
<dbReference type="InterPro" id="IPR037439">
    <property type="entry name" value="Branching_enzy"/>
</dbReference>
<dbReference type="AlphaFoldDB" id="A0A9D2D2Q9"/>
<dbReference type="PANTHER" id="PTHR43651">
    <property type="entry name" value="1,4-ALPHA-GLUCAN-BRANCHING ENZYME"/>
    <property type="match status" value="1"/>
</dbReference>
<comment type="subunit">
    <text evidence="10">Monomer.</text>
</comment>
<keyword evidence="6 10" id="KW-0328">Glycosyltransferase</keyword>
<protein>
    <recommendedName>
        <fullName evidence="10">1,4-alpha-glucan branching enzyme GlgB</fullName>
        <ecNumber evidence="10">2.4.1.18</ecNumber>
    </recommendedName>
    <alternativeName>
        <fullName evidence="10">1,4-alpha-D-glucan:1,4-alpha-D-glucan 6-glucosyl-transferase</fullName>
    </alternativeName>
    <alternativeName>
        <fullName evidence="10">Alpha-(1-&gt;4)-glucan branching enzyme</fullName>
    </alternativeName>
    <alternativeName>
        <fullName evidence="10">Glycogen branching enzyme</fullName>
        <shortName evidence="10">BE</shortName>
    </alternativeName>
</protein>
<feature type="active site" description="Nucleophile" evidence="10 11">
    <location>
        <position position="311"/>
    </location>
</feature>
<evidence type="ECO:0000313" key="13">
    <source>
        <dbReference type="EMBL" id="HIZ07546.1"/>
    </source>
</evidence>
<dbReference type="Gene3D" id="3.20.20.80">
    <property type="entry name" value="Glycosidases"/>
    <property type="match status" value="1"/>
</dbReference>
<keyword evidence="5 10" id="KW-0321">Glycogen metabolism</keyword>
<evidence type="ECO:0000256" key="6">
    <source>
        <dbReference type="ARBA" id="ARBA00022676"/>
    </source>
</evidence>
<comment type="similarity">
    <text evidence="4 10">Belongs to the glycosyl hydrolase 13 family. GlgB subfamily.</text>
</comment>
<dbReference type="Gene3D" id="2.60.40.10">
    <property type="entry name" value="Immunoglobulins"/>
    <property type="match status" value="1"/>
</dbReference>
<comment type="catalytic activity">
    <reaction evidence="1 10">
        <text>Transfers a segment of a (1-&gt;4)-alpha-D-glucan chain to a primary hydroxy group in a similar glucan chain.</text>
        <dbReference type="EC" id="2.4.1.18"/>
    </reaction>
</comment>
<dbReference type="FunFam" id="2.60.40.1180:FF:000002">
    <property type="entry name" value="1,4-alpha-glucan branching enzyme GlgB"/>
    <property type="match status" value="1"/>
</dbReference>
<comment type="pathway">
    <text evidence="3 10">Glycan biosynthesis; glycogen biosynthesis.</text>
</comment>
<feature type="active site" description="Proton donor" evidence="10 11">
    <location>
        <position position="364"/>
    </location>
</feature>
<reference evidence="13" key="2">
    <citation type="submission" date="2021-04" db="EMBL/GenBank/DDBJ databases">
        <authorList>
            <person name="Gilroy R."/>
        </authorList>
    </citation>
    <scope>NUCLEOTIDE SEQUENCE</scope>
    <source>
        <strain evidence="13">CHK192-9172</strain>
    </source>
</reference>
<evidence type="ECO:0000256" key="10">
    <source>
        <dbReference type="HAMAP-Rule" id="MF_00685"/>
    </source>
</evidence>
<evidence type="ECO:0000256" key="2">
    <source>
        <dbReference type="ARBA" id="ARBA00002953"/>
    </source>
</evidence>
<evidence type="ECO:0000256" key="7">
    <source>
        <dbReference type="ARBA" id="ARBA00022679"/>
    </source>
</evidence>
<keyword evidence="8 10" id="KW-0320">Glycogen biosynthesis</keyword>